<keyword evidence="4 5" id="KW-0472">Membrane</keyword>
<dbReference type="Proteomes" id="UP000030013">
    <property type="component" value="Unassembled WGS sequence"/>
</dbReference>
<dbReference type="Pfam" id="PF13519">
    <property type="entry name" value="VWA_2"/>
    <property type="match status" value="1"/>
</dbReference>
<evidence type="ECO:0000256" key="5">
    <source>
        <dbReference type="SAM" id="Phobius"/>
    </source>
</evidence>
<dbReference type="PROSITE" id="PS50234">
    <property type="entry name" value="VWFA"/>
    <property type="match status" value="1"/>
</dbReference>
<dbReference type="InterPro" id="IPR050768">
    <property type="entry name" value="UPF0353/GerABKA_families"/>
</dbReference>
<organism evidence="7 8">
    <name type="scientific">Knoellia aerolata DSM 18566</name>
    <dbReference type="NCBI Taxonomy" id="1385519"/>
    <lineage>
        <taxon>Bacteria</taxon>
        <taxon>Bacillati</taxon>
        <taxon>Actinomycetota</taxon>
        <taxon>Actinomycetes</taxon>
        <taxon>Micrococcales</taxon>
        <taxon>Intrasporangiaceae</taxon>
        <taxon>Knoellia</taxon>
    </lineage>
</organism>
<evidence type="ECO:0000256" key="2">
    <source>
        <dbReference type="ARBA" id="ARBA00022692"/>
    </source>
</evidence>
<evidence type="ECO:0000313" key="8">
    <source>
        <dbReference type="Proteomes" id="UP000030013"/>
    </source>
</evidence>
<dbReference type="eggNOG" id="COG2304">
    <property type="taxonomic scope" value="Bacteria"/>
</dbReference>
<dbReference type="PANTHER" id="PTHR22550:SF5">
    <property type="entry name" value="LEUCINE ZIPPER PROTEIN 4"/>
    <property type="match status" value="1"/>
</dbReference>
<keyword evidence="3 5" id="KW-1133">Transmembrane helix</keyword>
<name>A0A0A0JT52_9MICO</name>
<reference evidence="7 8" key="1">
    <citation type="submission" date="2013-08" db="EMBL/GenBank/DDBJ databases">
        <title>The genome sequence of Knoellia aerolata.</title>
        <authorList>
            <person name="Zhu W."/>
            <person name="Wang G."/>
        </authorList>
    </citation>
    <scope>NUCLEOTIDE SEQUENCE [LARGE SCALE GENOMIC DNA]</scope>
    <source>
        <strain evidence="7 8">DSM 18566</strain>
    </source>
</reference>
<feature type="transmembrane region" description="Helical" evidence="5">
    <location>
        <begin position="318"/>
        <end position="340"/>
    </location>
</feature>
<dbReference type="STRING" id="1385519.N801_01745"/>
<evidence type="ECO:0000256" key="3">
    <source>
        <dbReference type="ARBA" id="ARBA00022989"/>
    </source>
</evidence>
<dbReference type="PANTHER" id="PTHR22550">
    <property type="entry name" value="SPORE GERMINATION PROTEIN"/>
    <property type="match status" value="1"/>
</dbReference>
<proteinExistence type="predicted"/>
<dbReference type="InterPro" id="IPR002035">
    <property type="entry name" value="VWF_A"/>
</dbReference>
<keyword evidence="2 5" id="KW-0812">Transmembrane</keyword>
<dbReference type="AlphaFoldDB" id="A0A0A0JT52"/>
<evidence type="ECO:0000313" key="7">
    <source>
        <dbReference type="EMBL" id="KGN40575.1"/>
    </source>
</evidence>
<dbReference type="EMBL" id="AVPL01000037">
    <property type="protein sequence ID" value="KGN40575.1"/>
    <property type="molecule type" value="Genomic_DNA"/>
</dbReference>
<gene>
    <name evidence="7" type="ORF">N801_01745</name>
</gene>
<dbReference type="Gene3D" id="3.40.50.410">
    <property type="entry name" value="von Willebrand factor, type A domain"/>
    <property type="match status" value="1"/>
</dbReference>
<dbReference type="InterPro" id="IPR036465">
    <property type="entry name" value="vWFA_dom_sf"/>
</dbReference>
<dbReference type="Pfam" id="PF07584">
    <property type="entry name" value="BatA"/>
    <property type="match status" value="1"/>
</dbReference>
<dbReference type="SMART" id="SM00327">
    <property type="entry name" value="VWA"/>
    <property type="match status" value="1"/>
</dbReference>
<feature type="transmembrane region" description="Helical" evidence="5">
    <location>
        <begin position="6"/>
        <end position="24"/>
    </location>
</feature>
<comment type="caution">
    <text evidence="7">The sequence shown here is derived from an EMBL/GenBank/DDBJ whole genome shotgun (WGS) entry which is preliminary data.</text>
</comment>
<protein>
    <submittedName>
        <fullName evidence="7">von Willebrand factor A</fullName>
    </submittedName>
</protein>
<keyword evidence="8" id="KW-1185">Reference proteome</keyword>
<dbReference type="RefSeq" id="WP_035938402.1">
    <property type="nucleotide sequence ID" value="NZ_AVPL01000037.1"/>
</dbReference>
<dbReference type="OrthoDB" id="8882959at2"/>
<evidence type="ECO:0000256" key="1">
    <source>
        <dbReference type="ARBA" id="ARBA00022475"/>
    </source>
</evidence>
<dbReference type="SUPFAM" id="SSF53300">
    <property type="entry name" value="vWA-like"/>
    <property type="match status" value="1"/>
</dbReference>
<accession>A0A0A0JT52</accession>
<dbReference type="InterPro" id="IPR024163">
    <property type="entry name" value="Aerotolerance_reg_N"/>
</dbReference>
<feature type="domain" description="VWFA" evidence="6">
    <location>
        <begin position="87"/>
        <end position="305"/>
    </location>
</feature>
<keyword evidence="1" id="KW-1003">Cell membrane</keyword>
<sequence length="344" mass="35447">MALSWPWALLVVAVVPALLALQWWRARRRKRGAVLVSSVALVRSVQPGTTRWRRVVPPALLLLALVALGVAAARPHREANVSSTATTILLAMDVSRSMCSTDVDPNRLQAAQQAAIDFIEAQPEGSRIGLVTFAGFATVAVPPTDDTEALGRAVESLVTGRGTAIGQGILTSIDAIAELDPSVAPTGADVPDSATRDDAAAVIVVLTDGSNRNGVDPATAAEQAADRGIRVYTIGFGSEVPAPSVCNADQVVPGGGFGAGPGGLGGRGVDRSIDEETLQGVADLTGGTYYRAESADQLTDALADLPQHIATGKESVDVAVWFAALAGVLAAGAFAMATWLDRAR</sequence>
<evidence type="ECO:0000259" key="6">
    <source>
        <dbReference type="PROSITE" id="PS50234"/>
    </source>
</evidence>
<evidence type="ECO:0000256" key="4">
    <source>
        <dbReference type="ARBA" id="ARBA00023136"/>
    </source>
</evidence>